<dbReference type="PANTHER" id="PTHR30535:SF34">
    <property type="entry name" value="MOLYBDATE-BINDING PROTEIN MOLA"/>
    <property type="match status" value="1"/>
</dbReference>
<evidence type="ECO:0000313" key="3">
    <source>
        <dbReference type="EMBL" id="SPD75366.1"/>
    </source>
</evidence>
<dbReference type="Pfam" id="PF01497">
    <property type="entry name" value="Peripla_BP_2"/>
    <property type="match status" value="1"/>
</dbReference>
<dbReference type="Gene3D" id="1.20.58.2180">
    <property type="match status" value="1"/>
</dbReference>
<dbReference type="InterPro" id="IPR050902">
    <property type="entry name" value="ABC_Transporter_SBP"/>
</dbReference>
<dbReference type="SUPFAM" id="SSF53807">
    <property type="entry name" value="Helical backbone' metal receptor"/>
    <property type="match status" value="1"/>
</dbReference>
<reference evidence="3" key="1">
    <citation type="submission" date="2018-01" db="EMBL/GenBank/DDBJ databases">
        <authorList>
            <person name="Regsiter A."/>
            <person name="William W."/>
        </authorList>
    </citation>
    <scope>NUCLEOTIDE SEQUENCE</scope>
    <source>
        <strain evidence="3">TRIP AH-1</strain>
    </source>
</reference>
<dbReference type="EMBL" id="OJIN01000199">
    <property type="protein sequence ID" value="SPD75366.1"/>
    <property type="molecule type" value="Genomic_DNA"/>
</dbReference>
<dbReference type="AlphaFoldDB" id="A0A445N0U5"/>
<evidence type="ECO:0000256" key="1">
    <source>
        <dbReference type="SAM" id="SignalP"/>
    </source>
</evidence>
<evidence type="ECO:0000259" key="2">
    <source>
        <dbReference type="PROSITE" id="PS50983"/>
    </source>
</evidence>
<feature type="signal peptide" evidence="1">
    <location>
        <begin position="1"/>
        <end position="26"/>
    </location>
</feature>
<dbReference type="InterPro" id="IPR002491">
    <property type="entry name" value="ABC_transptr_periplasmic_BD"/>
</dbReference>
<accession>A0A445N0U5</accession>
<organism evidence="3">
    <name type="scientific">uncultured Desulfobacterium sp</name>
    <dbReference type="NCBI Taxonomy" id="201089"/>
    <lineage>
        <taxon>Bacteria</taxon>
        <taxon>Pseudomonadati</taxon>
        <taxon>Thermodesulfobacteriota</taxon>
        <taxon>Desulfobacteria</taxon>
        <taxon>Desulfobacterales</taxon>
        <taxon>Desulfobacteriaceae</taxon>
        <taxon>Desulfobacterium</taxon>
        <taxon>environmental samples</taxon>
    </lineage>
</organism>
<name>A0A445N0U5_9BACT</name>
<feature type="chain" id="PRO_5019258628" evidence="1">
    <location>
        <begin position="27"/>
        <end position="358"/>
    </location>
</feature>
<gene>
    <name evidence="3" type="ORF">PITCH_A560007</name>
</gene>
<keyword evidence="1" id="KW-0732">Signal</keyword>
<feature type="domain" description="Fe/B12 periplasmic-binding" evidence="2">
    <location>
        <begin position="49"/>
        <end position="312"/>
    </location>
</feature>
<dbReference type="PROSITE" id="PS50983">
    <property type="entry name" value="FE_B12_PBP"/>
    <property type="match status" value="1"/>
</dbReference>
<protein>
    <submittedName>
        <fullName evidence="3">Iron ABC transporter substrate-binding protein</fullName>
    </submittedName>
</protein>
<sequence>MIKWLYKLICLLSIVIVWDCPVTAQAEAKTNTIVDSLGRQVKVPVVIKRIACMYAFTGHVVAMLGRADDIVAVSNGLKRDVLLSTMYPSIKKALSPKFQGAVNIEELARAKPDIVFVGVDTGGNQAEAAKLDACGLTWLAVDFHSMQEQQQAVTMIGRAIGSSDRAVAYNDYYNSCISRVGKAVAAIPQEDRITIYHATVEPTRTSPKNSLPTDWIRAAGVINVAAREQGVFDQNHQIGIEQIILWNPEVILVNEPGAGELIMKNPKWAAISAVEKGRVYQMPIGISRWGHPGSLETPLAILWTAKTVYPGQFKDLDMQAETGRFYKKFFDYTLSEKMVRQILQGKGMRLSKDRKKRQ</sequence>
<proteinExistence type="predicted"/>
<dbReference type="Gene3D" id="3.40.50.1980">
    <property type="entry name" value="Nitrogenase molybdenum iron protein domain"/>
    <property type="match status" value="2"/>
</dbReference>
<dbReference type="PANTHER" id="PTHR30535">
    <property type="entry name" value="VITAMIN B12-BINDING PROTEIN"/>
    <property type="match status" value="1"/>
</dbReference>